<dbReference type="InParanoid" id="A0A6P6YBI5"/>
<dbReference type="CDD" id="cd05382">
    <property type="entry name" value="CAP_GAPR1-like"/>
    <property type="match status" value="1"/>
</dbReference>
<dbReference type="SMART" id="SM00198">
    <property type="entry name" value="SCP"/>
    <property type="match status" value="1"/>
</dbReference>
<dbReference type="KEGG" id="dpte:113796630"/>
<dbReference type="PRINTS" id="PR00837">
    <property type="entry name" value="V5TPXLIKE"/>
</dbReference>
<dbReference type="InterPro" id="IPR002413">
    <property type="entry name" value="V5_allergen-like"/>
</dbReference>
<sequence>MDKKSQQNMFISTYLSGLLILVFSISNVVGVIFQKGNENFYDNQYIETTNTQLTQECLEWHNYFRQLHGAQPLTYSHELEQIARYRAIELAKKDGTNFYHHDNMDVGENLAWNSQEPIDCRIPLQLWYDEWKTYNFRRPNINPRNGHFSQMVWKGSKRIGCGQAISKGSKGGTFTVCNYDPPGNWKGEELQNVSPPVSGVGVEWNPLGSNSYVELPPVAPTVNYSARKINKWLAKPSVAKNYYYQAPKKVSSWNINNNKKWNTYYNGVNKVNKSYRKSPLINYSYYG</sequence>
<dbReference type="InterPro" id="IPR018244">
    <property type="entry name" value="Allrgn_V5/Tpx1_CS"/>
</dbReference>
<feature type="domain" description="SCP" evidence="2">
    <location>
        <begin position="52"/>
        <end position="187"/>
    </location>
</feature>
<dbReference type="OMA" id="CIYTPEY"/>
<dbReference type="InterPro" id="IPR014044">
    <property type="entry name" value="CAP_dom"/>
</dbReference>
<organism evidence="3 4">
    <name type="scientific">Dermatophagoides pteronyssinus</name>
    <name type="common">European house dust mite</name>
    <dbReference type="NCBI Taxonomy" id="6956"/>
    <lineage>
        <taxon>Eukaryota</taxon>
        <taxon>Metazoa</taxon>
        <taxon>Ecdysozoa</taxon>
        <taxon>Arthropoda</taxon>
        <taxon>Chelicerata</taxon>
        <taxon>Arachnida</taxon>
        <taxon>Acari</taxon>
        <taxon>Acariformes</taxon>
        <taxon>Sarcoptiformes</taxon>
        <taxon>Astigmata</taxon>
        <taxon>Psoroptidia</taxon>
        <taxon>Analgoidea</taxon>
        <taxon>Pyroglyphidae</taxon>
        <taxon>Dermatophagoidinae</taxon>
        <taxon>Dermatophagoides</taxon>
    </lineage>
</organism>
<dbReference type="AlphaFoldDB" id="A0A6P6YBI5"/>
<dbReference type="RefSeq" id="XP_027202737.1">
    <property type="nucleotide sequence ID" value="XM_027346936.1"/>
</dbReference>
<dbReference type="Proteomes" id="UP000515146">
    <property type="component" value="Unplaced"/>
</dbReference>
<dbReference type="PANTHER" id="PTHR10334">
    <property type="entry name" value="CYSTEINE-RICH SECRETORY PROTEIN-RELATED"/>
    <property type="match status" value="1"/>
</dbReference>
<dbReference type="Pfam" id="PF00188">
    <property type="entry name" value="CAP"/>
    <property type="match status" value="1"/>
</dbReference>
<evidence type="ECO:0000259" key="2">
    <source>
        <dbReference type="SMART" id="SM00198"/>
    </source>
</evidence>
<keyword evidence="1" id="KW-1133">Transmembrane helix</keyword>
<dbReference type="Gene3D" id="3.40.33.10">
    <property type="entry name" value="CAP"/>
    <property type="match status" value="1"/>
</dbReference>
<name>A0A6P6YBI5_DERPT</name>
<dbReference type="InterPro" id="IPR034113">
    <property type="entry name" value="SCP_GAPR1-like"/>
</dbReference>
<reference evidence="4" key="1">
    <citation type="submission" date="2025-08" db="UniProtKB">
        <authorList>
            <consortium name="RefSeq"/>
        </authorList>
    </citation>
    <scope>IDENTIFICATION</scope>
    <source>
        <strain evidence="4">Airmid</strain>
    </source>
</reference>
<keyword evidence="3" id="KW-1185">Reference proteome</keyword>
<keyword evidence="1" id="KW-0472">Membrane</keyword>
<dbReference type="SUPFAM" id="SSF55797">
    <property type="entry name" value="PR-1-like"/>
    <property type="match status" value="1"/>
</dbReference>
<evidence type="ECO:0000313" key="3">
    <source>
        <dbReference type="Proteomes" id="UP000515146"/>
    </source>
</evidence>
<protein>
    <submittedName>
        <fullName evidence="4">Golgi-associated plant pathogenesis-related protein 1-like</fullName>
    </submittedName>
</protein>
<feature type="transmembrane region" description="Helical" evidence="1">
    <location>
        <begin position="12"/>
        <end position="33"/>
    </location>
</feature>
<proteinExistence type="predicted"/>
<dbReference type="OrthoDB" id="6507808at2759"/>
<keyword evidence="1" id="KW-0812">Transmembrane</keyword>
<evidence type="ECO:0000256" key="1">
    <source>
        <dbReference type="SAM" id="Phobius"/>
    </source>
</evidence>
<accession>A0A6P6YBI5</accession>
<dbReference type="GO" id="GO:0005576">
    <property type="term" value="C:extracellular region"/>
    <property type="evidence" value="ECO:0007669"/>
    <property type="project" value="InterPro"/>
</dbReference>
<dbReference type="InterPro" id="IPR001283">
    <property type="entry name" value="CRISP-related"/>
</dbReference>
<dbReference type="InterPro" id="IPR035940">
    <property type="entry name" value="CAP_sf"/>
</dbReference>
<dbReference type="FunFam" id="3.40.33.10:FF:000010">
    <property type="entry name" value="Predicted protein"/>
    <property type="match status" value="1"/>
</dbReference>
<dbReference type="PROSITE" id="PS01009">
    <property type="entry name" value="CRISP_1"/>
    <property type="match status" value="1"/>
</dbReference>
<evidence type="ECO:0000313" key="4">
    <source>
        <dbReference type="RefSeq" id="XP_027202737.1"/>
    </source>
</evidence>
<dbReference type="PRINTS" id="PR00838">
    <property type="entry name" value="V5ALLERGEN"/>
</dbReference>
<gene>
    <name evidence="4" type="primary">LOC113796630</name>
</gene>